<dbReference type="GO" id="GO:0004497">
    <property type="term" value="F:monooxygenase activity"/>
    <property type="evidence" value="ECO:0007669"/>
    <property type="project" value="UniProtKB-KW"/>
</dbReference>
<keyword evidence="3 4" id="KW-0408">Iron</keyword>
<dbReference type="PANTHER" id="PTHR24305:SF166">
    <property type="entry name" value="CYTOCHROME P450 12A4, MITOCHONDRIAL-RELATED"/>
    <property type="match status" value="1"/>
</dbReference>
<organism evidence="5 6">
    <name type="scientific">Cyanobacterium stanieri (strain ATCC 29140 / PCC 7202)</name>
    <dbReference type="NCBI Taxonomy" id="292563"/>
    <lineage>
        <taxon>Bacteria</taxon>
        <taxon>Bacillati</taxon>
        <taxon>Cyanobacteriota</taxon>
        <taxon>Cyanophyceae</taxon>
        <taxon>Oscillatoriophycideae</taxon>
        <taxon>Chroococcales</taxon>
        <taxon>Geminocystaceae</taxon>
        <taxon>Cyanobacterium</taxon>
    </lineage>
</organism>
<dbReference type="GO" id="GO:0005506">
    <property type="term" value="F:iron ion binding"/>
    <property type="evidence" value="ECO:0007669"/>
    <property type="project" value="InterPro"/>
</dbReference>
<dbReference type="HOGENOM" id="CLU_001570_5_1_3"/>
<proteinExistence type="inferred from homology"/>
<dbReference type="GO" id="GO:0016705">
    <property type="term" value="F:oxidoreductase activity, acting on paired donors, with incorporation or reduction of molecular oxygen"/>
    <property type="evidence" value="ECO:0007669"/>
    <property type="project" value="InterPro"/>
</dbReference>
<evidence type="ECO:0000256" key="1">
    <source>
        <dbReference type="ARBA" id="ARBA00001971"/>
    </source>
</evidence>
<dbReference type="eggNOG" id="COG2124">
    <property type="taxonomic scope" value="Bacteria"/>
</dbReference>
<accession>K9YNU0</accession>
<dbReference type="InterPro" id="IPR050121">
    <property type="entry name" value="Cytochrome_P450_monoxygenase"/>
</dbReference>
<dbReference type="PROSITE" id="PS00086">
    <property type="entry name" value="CYTOCHROME_P450"/>
    <property type="match status" value="1"/>
</dbReference>
<dbReference type="PANTHER" id="PTHR24305">
    <property type="entry name" value="CYTOCHROME P450"/>
    <property type="match status" value="1"/>
</dbReference>
<dbReference type="PRINTS" id="PR00463">
    <property type="entry name" value="EP450I"/>
</dbReference>
<dbReference type="InterPro" id="IPR017972">
    <property type="entry name" value="Cyt_P450_CS"/>
</dbReference>
<gene>
    <name evidence="5" type="ordered locus">Cyast_1792</name>
</gene>
<comment type="cofactor">
    <cofactor evidence="1 3">
        <name>heme</name>
        <dbReference type="ChEBI" id="CHEBI:30413"/>
    </cofactor>
</comment>
<keyword evidence="4" id="KW-0560">Oxidoreductase</keyword>
<comment type="similarity">
    <text evidence="2 4">Belongs to the cytochrome P450 family.</text>
</comment>
<sequence>MKEIKTIFTGWGKKILWIVDPIEYMRQAVIECPDIFMGKPAGFGEPLVFINHPQGIQQLLTNDRKTFFAGGDLNGLLVPIVGNSSLLSLDGSRHRRERKLMMPPFHGDRMVYYGDLVHDIVDDLFKDFQVGDKFIAQNLMQNVSLQVILKVVFGLREGQRYDRIANLIKRILSLFNQPVNVSFLFYKFLRQDLGKWSPWGNFLRVQKELDQLIYEEIKQRRIEKNPDRVDMLSLLLQATDEQGEGLSDQELRDELMLILFAGHETTAIAMTWALYWSHYYPEVGAKIRAELEQLPHDADGMTICKQPYLNAVCNETLRIHPVAVLTFPRLATEDIEMMGYHIPKNTVVAGCIYTVHHREDLYPSHDEFIPERFLEKQYSPYEFLPFGGGVRRCLGEALASYEMRLVVAQVLSKYQLDLVEKKPLKARRRGVVLRPEGGVPMIYRGKIDQ</sequence>
<evidence type="ECO:0000256" key="2">
    <source>
        <dbReference type="ARBA" id="ARBA00010617"/>
    </source>
</evidence>
<dbReference type="CDD" id="cd11053">
    <property type="entry name" value="CYP110-like"/>
    <property type="match status" value="1"/>
</dbReference>
<evidence type="ECO:0000256" key="3">
    <source>
        <dbReference type="PIRSR" id="PIRSR602401-1"/>
    </source>
</evidence>
<name>K9YNU0_CYASC</name>
<dbReference type="Pfam" id="PF00067">
    <property type="entry name" value="p450"/>
    <property type="match status" value="1"/>
</dbReference>
<evidence type="ECO:0000256" key="4">
    <source>
        <dbReference type="RuleBase" id="RU000461"/>
    </source>
</evidence>
<protein>
    <submittedName>
        <fullName evidence="5">Cytochrome P450</fullName>
    </submittedName>
</protein>
<dbReference type="GO" id="GO:0020037">
    <property type="term" value="F:heme binding"/>
    <property type="evidence" value="ECO:0007669"/>
    <property type="project" value="InterPro"/>
</dbReference>
<dbReference type="EMBL" id="CP003940">
    <property type="protein sequence ID" value="AFZ47748.1"/>
    <property type="molecule type" value="Genomic_DNA"/>
</dbReference>
<dbReference type="InterPro" id="IPR001128">
    <property type="entry name" value="Cyt_P450"/>
</dbReference>
<dbReference type="Gene3D" id="1.10.630.10">
    <property type="entry name" value="Cytochrome P450"/>
    <property type="match status" value="1"/>
</dbReference>
<dbReference type="KEGG" id="csn:Cyast_1792"/>
<dbReference type="InterPro" id="IPR036396">
    <property type="entry name" value="Cyt_P450_sf"/>
</dbReference>
<dbReference type="Proteomes" id="UP000010483">
    <property type="component" value="Chromosome"/>
</dbReference>
<dbReference type="SUPFAM" id="SSF48264">
    <property type="entry name" value="Cytochrome P450"/>
    <property type="match status" value="1"/>
</dbReference>
<keyword evidence="6" id="KW-1185">Reference proteome</keyword>
<evidence type="ECO:0000313" key="5">
    <source>
        <dbReference type="EMBL" id="AFZ47748.1"/>
    </source>
</evidence>
<reference evidence="6" key="1">
    <citation type="journal article" date="2013" name="Proc. Natl. Acad. Sci. U.S.A.">
        <title>Improving the coverage of the cyanobacterial phylum using diversity-driven genome sequencing.</title>
        <authorList>
            <person name="Shih P.M."/>
            <person name="Wu D."/>
            <person name="Latifi A."/>
            <person name="Axen S.D."/>
            <person name="Fewer D.P."/>
            <person name="Talla E."/>
            <person name="Calteau A."/>
            <person name="Cai F."/>
            <person name="Tandeau de Marsac N."/>
            <person name="Rippka R."/>
            <person name="Herdman M."/>
            <person name="Sivonen K."/>
            <person name="Coursin T."/>
            <person name="Laurent T."/>
            <person name="Goodwin L."/>
            <person name="Nolan M."/>
            <person name="Davenport K.W."/>
            <person name="Han C.S."/>
            <person name="Rubin E.M."/>
            <person name="Eisen J.A."/>
            <person name="Woyke T."/>
            <person name="Gugger M."/>
            <person name="Kerfeld C.A."/>
        </authorList>
    </citation>
    <scope>NUCLEOTIDE SEQUENCE [LARGE SCALE GENOMIC DNA]</scope>
    <source>
        <strain evidence="6">ATCC 29140 / PCC 7202</strain>
    </source>
</reference>
<dbReference type="PATRIC" id="fig|292563.3.peg.1874"/>
<feature type="binding site" description="axial binding residue" evidence="3">
    <location>
        <position position="393"/>
    </location>
    <ligand>
        <name>heme</name>
        <dbReference type="ChEBI" id="CHEBI:30413"/>
    </ligand>
    <ligandPart>
        <name>Fe</name>
        <dbReference type="ChEBI" id="CHEBI:18248"/>
    </ligandPart>
</feature>
<dbReference type="AlphaFoldDB" id="K9YNU0"/>
<dbReference type="PRINTS" id="PR00385">
    <property type="entry name" value="P450"/>
</dbReference>
<dbReference type="InterPro" id="IPR002401">
    <property type="entry name" value="Cyt_P450_E_grp-I"/>
</dbReference>
<keyword evidence="3 4" id="KW-0479">Metal-binding</keyword>
<keyword evidence="3 4" id="KW-0349">Heme</keyword>
<dbReference type="BioCyc" id="CSTA292563:G1353-1798-MONOMER"/>
<keyword evidence="4" id="KW-0503">Monooxygenase</keyword>
<evidence type="ECO:0000313" key="6">
    <source>
        <dbReference type="Proteomes" id="UP000010483"/>
    </source>
</evidence>
<dbReference type="STRING" id="292563.Cyast_1792"/>